<dbReference type="PROSITE" id="PS01124">
    <property type="entry name" value="HTH_ARAC_FAMILY_2"/>
    <property type="match status" value="1"/>
</dbReference>
<gene>
    <name evidence="5" type="ORF">DQG23_38650</name>
</gene>
<keyword evidence="3" id="KW-0804">Transcription</keyword>
<dbReference type="Pfam" id="PF07883">
    <property type="entry name" value="Cupin_2"/>
    <property type="match status" value="1"/>
</dbReference>
<reference evidence="5 6" key="1">
    <citation type="journal article" date="2009" name="Int. J. Syst. Evol. Microbiol.">
        <title>Paenibacillus contaminans sp. nov., isolated from a contaminated laboratory plate.</title>
        <authorList>
            <person name="Chou J.H."/>
            <person name="Lee J.H."/>
            <person name="Lin M.C."/>
            <person name="Chang P.S."/>
            <person name="Arun A.B."/>
            <person name="Young C.C."/>
            <person name="Chen W.M."/>
        </authorList>
    </citation>
    <scope>NUCLEOTIDE SEQUENCE [LARGE SCALE GENOMIC DNA]</scope>
    <source>
        <strain evidence="5 6">CKOBP-6</strain>
    </source>
</reference>
<feature type="domain" description="HTH araC/xylS-type" evidence="4">
    <location>
        <begin position="187"/>
        <end position="285"/>
    </location>
</feature>
<dbReference type="PANTHER" id="PTHR43280">
    <property type="entry name" value="ARAC-FAMILY TRANSCRIPTIONAL REGULATOR"/>
    <property type="match status" value="1"/>
</dbReference>
<evidence type="ECO:0000313" key="6">
    <source>
        <dbReference type="Proteomes" id="UP000250369"/>
    </source>
</evidence>
<dbReference type="Pfam" id="PF12833">
    <property type="entry name" value="HTH_18"/>
    <property type="match status" value="1"/>
</dbReference>
<dbReference type="InterPro" id="IPR009057">
    <property type="entry name" value="Homeodomain-like_sf"/>
</dbReference>
<accession>A0A329LR08</accession>
<evidence type="ECO:0000256" key="3">
    <source>
        <dbReference type="ARBA" id="ARBA00023163"/>
    </source>
</evidence>
<dbReference type="GO" id="GO:0043565">
    <property type="term" value="F:sequence-specific DNA binding"/>
    <property type="evidence" value="ECO:0007669"/>
    <property type="project" value="InterPro"/>
</dbReference>
<evidence type="ECO:0000256" key="2">
    <source>
        <dbReference type="ARBA" id="ARBA00023125"/>
    </source>
</evidence>
<dbReference type="AlphaFoldDB" id="A0A329LR08"/>
<name>A0A329LR08_9BACL</name>
<dbReference type="InterPro" id="IPR037923">
    <property type="entry name" value="HTH-like"/>
</dbReference>
<dbReference type="Gene3D" id="1.10.10.60">
    <property type="entry name" value="Homeodomain-like"/>
    <property type="match status" value="2"/>
</dbReference>
<dbReference type="SUPFAM" id="SSF46689">
    <property type="entry name" value="Homeodomain-like"/>
    <property type="match status" value="2"/>
</dbReference>
<evidence type="ECO:0000259" key="4">
    <source>
        <dbReference type="PROSITE" id="PS01124"/>
    </source>
</evidence>
<sequence>MNLIENTGLHRTPFGFSYSKLTKEHFTGHYHCHQGMEFLYIHQGRGRVIVNHEVHDLRPRMLFYFQPFQLHRIDVELSPEHPYERTLLTFEPTVFMRYFEPFPRLLAYFKHVWNDLLSEQIMEPDQTSHLLDPLIHRYGAQFHGWPDKEKQAEFALLTLHLFQLLHSFGFGSSISDCSVKRTGRHSEAIMQWIEQHYTEPFELDDIAHSLHMSKHYVSRIFRRETGSSITEYTVARKIRQACWLLTTSDKPIERIGIETGFQDFPYFCHIFKKKVGVSPRIYRLREQSVSDNKSPL</sequence>
<protein>
    <submittedName>
        <fullName evidence="5">AraC family transcriptional regulator</fullName>
    </submittedName>
</protein>
<dbReference type="Gene3D" id="2.60.120.10">
    <property type="entry name" value="Jelly Rolls"/>
    <property type="match status" value="1"/>
</dbReference>
<dbReference type="OrthoDB" id="9809338at2"/>
<keyword evidence="6" id="KW-1185">Reference proteome</keyword>
<dbReference type="GO" id="GO:0003700">
    <property type="term" value="F:DNA-binding transcription factor activity"/>
    <property type="evidence" value="ECO:0007669"/>
    <property type="project" value="InterPro"/>
</dbReference>
<evidence type="ECO:0000256" key="1">
    <source>
        <dbReference type="ARBA" id="ARBA00023015"/>
    </source>
</evidence>
<dbReference type="InterPro" id="IPR013096">
    <property type="entry name" value="Cupin_2"/>
</dbReference>
<keyword evidence="2" id="KW-0238">DNA-binding</keyword>
<evidence type="ECO:0000313" key="5">
    <source>
        <dbReference type="EMBL" id="RAV09908.1"/>
    </source>
</evidence>
<dbReference type="Proteomes" id="UP000250369">
    <property type="component" value="Unassembled WGS sequence"/>
</dbReference>
<dbReference type="InterPro" id="IPR018060">
    <property type="entry name" value="HTH_AraC"/>
</dbReference>
<dbReference type="PANTHER" id="PTHR43280:SF2">
    <property type="entry name" value="HTH-TYPE TRANSCRIPTIONAL REGULATOR EXSA"/>
    <property type="match status" value="1"/>
</dbReference>
<dbReference type="RefSeq" id="WP_113036389.1">
    <property type="nucleotide sequence ID" value="NZ_QMFB01000046.1"/>
</dbReference>
<proteinExistence type="predicted"/>
<dbReference type="SUPFAM" id="SSF51215">
    <property type="entry name" value="Regulatory protein AraC"/>
    <property type="match status" value="1"/>
</dbReference>
<comment type="caution">
    <text evidence="5">The sequence shown here is derived from an EMBL/GenBank/DDBJ whole genome shotgun (WGS) entry which is preliminary data.</text>
</comment>
<dbReference type="SMART" id="SM00342">
    <property type="entry name" value="HTH_ARAC"/>
    <property type="match status" value="1"/>
</dbReference>
<dbReference type="InterPro" id="IPR014710">
    <property type="entry name" value="RmlC-like_jellyroll"/>
</dbReference>
<keyword evidence="1" id="KW-0805">Transcription regulation</keyword>
<dbReference type="PROSITE" id="PS00041">
    <property type="entry name" value="HTH_ARAC_FAMILY_1"/>
    <property type="match status" value="1"/>
</dbReference>
<organism evidence="5 6">
    <name type="scientific">Paenibacillus contaminans</name>
    <dbReference type="NCBI Taxonomy" id="450362"/>
    <lineage>
        <taxon>Bacteria</taxon>
        <taxon>Bacillati</taxon>
        <taxon>Bacillota</taxon>
        <taxon>Bacilli</taxon>
        <taxon>Bacillales</taxon>
        <taxon>Paenibacillaceae</taxon>
        <taxon>Paenibacillus</taxon>
    </lineage>
</organism>
<dbReference type="EMBL" id="QMFB01000046">
    <property type="protein sequence ID" value="RAV09908.1"/>
    <property type="molecule type" value="Genomic_DNA"/>
</dbReference>
<dbReference type="InterPro" id="IPR018062">
    <property type="entry name" value="HTH_AraC-typ_CS"/>
</dbReference>